<keyword evidence="3" id="KW-1185">Reference proteome</keyword>
<proteinExistence type="predicted"/>
<feature type="region of interest" description="Disordered" evidence="1">
    <location>
        <begin position="1"/>
        <end position="24"/>
    </location>
</feature>
<dbReference type="Proteomes" id="UP000271098">
    <property type="component" value="Unassembled WGS sequence"/>
</dbReference>
<sequence length="321" mass="35591">MKFFSFPHHFGRSQPTTKISSPSRTVDDIDLKQDAACKNNETYYKCLLKVAEPNCYETMKFPRKGVSSKNTLHMARPIAETSSSDEAAESASKNLLALMSPSRPASSTRTFKWEKLAMKSKSVYLRHRSQKMLKDRLEKYCVSAMQAEEKKSENLSSSEGSQASASSSLAVGKALPKFHAGRVSDEFELCSILRGTAAKRLFPVWFFPHIGYSSDRLEKYCVSAMQGEEKKSENLSSSEGSQASAFSSLAVGKALPKFHAGTFYKMLICKSSPILEKRCTYSCTGTHVEDMAYVNTEAVKQDAVGFSVTVMSELLELFVVC</sequence>
<protein>
    <submittedName>
        <fullName evidence="4">Membrane-associated kinase regulator 6</fullName>
    </submittedName>
</protein>
<evidence type="ECO:0000313" key="3">
    <source>
        <dbReference type="Proteomes" id="UP000271098"/>
    </source>
</evidence>
<evidence type="ECO:0000313" key="4">
    <source>
        <dbReference type="WBParaSite" id="GPUH_0001556401-mRNA-1"/>
    </source>
</evidence>
<name>A0A183E3K2_9BILA</name>
<evidence type="ECO:0000313" key="2">
    <source>
        <dbReference type="EMBL" id="VDN26206.1"/>
    </source>
</evidence>
<reference evidence="2 3" key="2">
    <citation type="submission" date="2018-11" db="EMBL/GenBank/DDBJ databases">
        <authorList>
            <consortium name="Pathogen Informatics"/>
        </authorList>
    </citation>
    <scope>NUCLEOTIDE SEQUENCE [LARGE SCALE GENOMIC DNA]</scope>
</reference>
<organism evidence="4">
    <name type="scientific">Gongylonema pulchrum</name>
    <dbReference type="NCBI Taxonomy" id="637853"/>
    <lineage>
        <taxon>Eukaryota</taxon>
        <taxon>Metazoa</taxon>
        <taxon>Ecdysozoa</taxon>
        <taxon>Nematoda</taxon>
        <taxon>Chromadorea</taxon>
        <taxon>Rhabditida</taxon>
        <taxon>Spirurina</taxon>
        <taxon>Spiruromorpha</taxon>
        <taxon>Spiruroidea</taxon>
        <taxon>Gongylonematidae</taxon>
        <taxon>Gongylonema</taxon>
    </lineage>
</organism>
<accession>A0A183E3K2</accession>
<evidence type="ECO:0000256" key="1">
    <source>
        <dbReference type="SAM" id="MobiDB-lite"/>
    </source>
</evidence>
<dbReference type="WBParaSite" id="GPUH_0001556401-mRNA-1">
    <property type="protein sequence ID" value="GPUH_0001556401-mRNA-1"/>
    <property type="gene ID" value="GPUH_0001556401"/>
</dbReference>
<feature type="compositionally biased region" description="Polar residues" evidence="1">
    <location>
        <begin position="13"/>
        <end position="24"/>
    </location>
</feature>
<gene>
    <name evidence="2" type="ORF">GPUH_LOCUS15543</name>
</gene>
<dbReference type="EMBL" id="UYRT01082596">
    <property type="protein sequence ID" value="VDN26206.1"/>
    <property type="molecule type" value="Genomic_DNA"/>
</dbReference>
<dbReference type="OrthoDB" id="5874952at2759"/>
<dbReference type="AlphaFoldDB" id="A0A183E3K2"/>
<reference evidence="4" key="1">
    <citation type="submission" date="2016-06" db="UniProtKB">
        <authorList>
            <consortium name="WormBaseParasite"/>
        </authorList>
    </citation>
    <scope>IDENTIFICATION</scope>
</reference>